<dbReference type="PANTHER" id="PTHR43685:SF2">
    <property type="entry name" value="GLYCOSYLTRANSFERASE 2-LIKE DOMAIN-CONTAINING PROTEIN"/>
    <property type="match status" value="1"/>
</dbReference>
<sequence>MLGAVTIDIMLPFWGEPRLLFETVTSVLRQDDPDWRLLVLDDGYPDDSVAPWFEAVQDSRVQYRRNERNLGIVENFRASVEAAEAEYLVVLGSDDLLHPGYVRAVHARIERHPDADIFQPGVVVVDGEGQPSEPPVDWVKQRILRPKATHGDVVLQGEALASSLLRGNWLYWPSLVFRTAAIRRHDFRDDLPVILDLAIILDIVFDGGSLVAMPETVFSYRRHGASASQRSLLDGSRFADDRRFFDEAATRSREAGWRKAARAARIRVFARLHAFTQLPAVLRRGTQAGRRSALRHIFGG</sequence>
<accession>A0A1R4JEZ3</accession>
<proteinExistence type="predicted"/>
<name>A0A1R4JEZ3_9MICO</name>
<dbReference type="InterPro" id="IPR001173">
    <property type="entry name" value="Glyco_trans_2-like"/>
</dbReference>
<keyword evidence="3" id="KW-1185">Reference proteome</keyword>
<dbReference type="SUPFAM" id="SSF53448">
    <property type="entry name" value="Nucleotide-diphospho-sugar transferases"/>
    <property type="match status" value="1"/>
</dbReference>
<dbReference type="Proteomes" id="UP000196320">
    <property type="component" value="Unassembled WGS sequence"/>
</dbReference>
<organism evidence="2 3">
    <name type="scientific">Microbacterium esteraromaticum</name>
    <dbReference type="NCBI Taxonomy" id="57043"/>
    <lineage>
        <taxon>Bacteria</taxon>
        <taxon>Bacillati</taxon>
        <taxon>Actinomycetota</taxon>
        <taxon>Actinomycetes</taxon>
        <taxon>Micrococcales</taxon>
        <taxon>Microbacteriaceae</taxon>
        <taxon>Microbacterium</taxon>
    </lineage>
</organism>
<dbReference type="InterPro" id="IPR029044">
    <property type="entry name" value="Nucleotide-diphossugar_trans"/>
</dbReference>
<dbReference type="PANTHER" id="PTHR43685">
    <property type="entry name" value="GLYCOSYLTRANSFERASE"/>
    <property type="match status" value="1"/>
</dbReference>
<evidence type="ECO:0000259" key="1">
    <source>
        <dbReference type="Pfam" id="PF00535"/>
    </source>
</evidence>
<dbReference type="Pfam" id="PF00535">
    <property type="entry name" value="Glycos_transf_2"/>
    <property type="match status" value="1"/>
</dbReference>
<dbReference type="InterPro" id="IPR050834">
    <property type="entry name" value="Glycosyltransf_2"/>
</dbReference>
<evidence type="ECO:0000313" key="2">
    <source>
        <dbReference type="EMBL" id="SJN30588.1"/>
    </source>
</evidence>
<reference evidence="2 3" key="1">
    <citation type="submission" date="2017-02" db="EMBL/GenBank/DDBJ databases">
        <authorList>
            <person name="Peterson S.W."/>
        </authorList>
    </citation>
    <scope>NUCLEOTIDE SEQUENCE [LARGE SCALE GENOMIC DNA]</scope>
    <source>
        <strain evidence="2 3">B Mb 05.01</strain>
    </source>
</reference>
<dbReference type="CDD" id="cd00761">
    <property type="entry name" value="Glyco_tranf_GTA_type"/>
    <property type="match status" value="1"/>
</dbReference>
<evidence type="ECO:0000313" key="3">
    <source>
        <dbReference type="Proteomes" id="UP000196320"/>
    </source>
</evidence>
<dbReference type="EMBL" id="FUKO01000019">
    <property type="protein sequence ID" value="SJN30588.1"/>
    <property type="molecule type" value="Genomic_DNA"/>
</dbReference>
<protein>
    <submittedName>
        <fullName evidence="2">Glycosyl transferase, family 2</fullName>
    </submittedName>
</protein>
<dbReference type="AlphaFoldDB" id="A0A1R4JEZ3"/>
<keyword evidence="2" id="KW-0808">Transferase</keyword>
<dbReference type="Gene3D" id="3.90.550.10">
    <property type="entry name" value="Spore Coat Polysaccharide Biosynthesis Protein SpsA, Chain A"/>
    <property type="match status" value="1"/>
</dbReference>
<gene>
    <name evidence="2" type="ORF">FM104_07045</name>
</gene>
<feature type="domain" description="Glycosyltransferase 2-like" evidence="1">
    <location>
        <begin position="9"/>
        <end position="132"/>
    </location>
</feature>
<dbReference type="GO" id="GO:0016740">
    <property type="term" value="F:transferase activity"/>
    <property type="evidence" value="ECO:0007669"/>
    <property type="project" value="UniProtKB-KW"/>
</dbReference>